<dbReference type="PROSITE" id="PS50893">
    <property type="entry name" value="ABC_TRANSPORTER_2"/>
    <property type="match status" value="1"/>
</dbReference>
<keyword evidence="3 5" id="KW-0067">ATP-binding</keyword>
<evidence type="ECO:0000313" key="5">
    <source>
        <dbReference type="EMBL" id="QQP92502.1"/>
    </source>
</evidence>
<dbReference type="GO" id="GO:0005524">
    <property type="term" value="F:ATP binding"/>
    <property type="evidence" value="ECO:0007669"/>
    <property type="project" value="UniProtKB-KW"/>
</dbReference>
<keyword evidence="6" id="KW-1185">Reference proteome</keyword>
<evidence type="ECO:0000259" key="4">
    <source>
        <dbReference type="PROSITE" id="PS50893"/>
    </source>
</evidence>
<dbReference type="InterPro" id="IPR017911">
    <property type="entry name" value="MacB-like_ATP-bd"/>
</dbReference>
<dbReference type="InterPro" id="IPR003593">
    <property type="entry name" value="AAA+_ATPase"/>
</dbReference>
<dbReference type="SUPFAM" id="SSF52540">
    <property type="entry name" value="P-loop containing nucleoside triphosphate hydrolases"/>
    <property type="match status" value="1"/>
</dbReference>
<evidence type="ECO:0000256" key="1">
    <source>
        <dbReference type="ARBA" id="ARBA00022448"/>
    </source>
</evidence>
<keyword evidence="2" id="KW-0547">Nucleotide-binding</keyword>
<dbReference type="Proteomes" id="UP000595197">
    <property type="component" value="Chromosome"/>
</dbReference>
<protein>
    <submittedName>
        <fullName evidence="5">ABC transporter ATP-binding protein</fullName>
    </submittedName>
</protein>
<dbReference type="PANTHER" id="PTHR24220">
    <property type="entry name" value="IMPORT ATP-BINDING PROTEIN"/>
    <property type="match status" value="1"/>
</dbReference>
<proteinExistence type="predicted"/>
<dbReference type="InterPro" id="IPR015854">
    <property type="entry name" value="ABC_transpr_LolD-like"/>
</dbReference>
<keyword evidence="1" id="KW-0813">Transport</keyword>
<dbReference type="CDD" id="cd03255">
    <property type="entry name" value="ABC_MJ0796_LolCDE_FtsE"/>
    <property type="match status" value="1"/>
</dbReference>
<dbReference type="Pfam" id="PF00005">
    <property type="entry name" value="ABC_tran"/>
    <property type="match status" value="1"/>
</dbReference>
<sequence>MLQAIDLAKTYSMAGQTVHALRGVSLAIGAGEYVAVMGPSGSGKSTFMNILGCLDTPSGGQYRLDGDEVGSLPEPRRARIRNGKLGFVFQSFHLLPTHTALENVELPLTYAAVGKRERRERALRHLAAVGLAGRAHHRPAELSGGQQQRVAIARSLVNDPRILLADEPTGALDQATGEEILALFRSLNEEGRTIVLVTHDRGVAEHATRRIAFRDGQVVEDSAA</sequence>
<dbReference type="InterPro" id="IPR027417">
    <property type="entry name" value="P-loop_NTPase"/>
</dbReference>
<evidence type="ECO:0000313" key="6">
    <source>
        <dbReference type="Proteomes" id="UP000595197"/>
    </source>
</evidence>
<reference evidence="5" key="1">
    <citation type="submission" date="2021-02" db="EMBL/GenBank/DDBJ databases">
        <title>Skermanella TT6 skin isolate.</title>
        <authorList>
            <person name="Lee K."/>
            <person name="Ganzorig M."/>
        </authorList>
    </citation>
    <scope>NUCLEOTIDE SEQUENCE</scope>
    <source>
        <strain evidence="5">TT6</strain>
    </source>
</reference>
<accession>A0ABX7BE92</accession>
<dbReference type="Gene3D" id="3.40.50.300">
    <property type="entry name" value="P-loop containing nucleotide triphosphate hydrolases"/>
    <property type="match status" value="1"/>
</dbReference>
<feature type="domain" description="ABC transporter" evidence="4">
    <location>
        <begin position="2"/>
        <end position="224"/>
    </location>
</feature>
<dbReference type="InterPro" id="IPR003439">
    <property type="entry name" value="ABC_transporter-like_ATP-bd"/>
</dbReference>
<gene>
    <name evidence="5" type="ORF">IGS68_18070</name>
</gene>
<dbReference type="SMART" id="SM00382">
    <property type="entry name" value="AAA"/>
    <property type="match status" value="1"/>
</dbReference>
<dbReference type="PROSITE" id="PS00211">
    <property type="entry name" value="ABC_TRANSPORTER_1"/>
    <property type="match status" value="1"/>
</dbReference>
<evidence type="ECO:0000256" key="3">
    <source>
        <dbReference type="ARBA" id="ARBA00022840"/>
    </source>
</evidence>
<dbReference type="EMBL" id="CP067420">
    <property type="protein sequence ID" value="QQP92502.1"/>
    <property type="molecule type" value="Genomic_DNA"/>
</dbReference>
<evidence type="ECO:0000256" key="2">
    <source>
        <dbReference type="ARBA" id="ARBA00022741"/>
    </source>
</evidence>
<organism evidence="5 6">
    <name type="scientific">Skermanella cutis</name>
    <dbReference type="NCBI Taxonomy" id="2775420"/>
    <lineage>
        <taxon>Bacteria</taxon>
        <taxon>Pseudomonadati</taxon>
        <taxon>Pseudomonadota</taxon>
        <taxon>Alphaproteobacteria</taxon>
        <taxon>Rhodospirillales</taxon>
        <taxon>Azospirillaceae</taxon>
        <taxon>Skermanella</taxon>
    </lineage>
</organism>
<name>A0ABX7BE92_9PROT</name>
<dbReference type="InterPro" id="IPR017871">
    <property type="entry name" value="ABC_transporter-like_CS"/>
</dbReference>
<dbReference type="PANTHER" id="PTHR24220:SF86">
    <property type="entry name" value="ABC TRANSPORTER ABCH.1"/>
    <property type="match status" value="1"/>
</dbReference>